<reference evidence="2 3" key="1">
    <citation type="submission" date="2015-07" db="EMBL/GenBank/DDBJ databases">
        <title>Draft genome of Bellilinea caldifistulae DSM 17877.</title>
        <authorList>
            <person name="Hemp J."/>
            <person name="Ward L.M."/>
            <person name="Pace L.A."/>
            <person name="Fischer W.W."/>
        </authorList>
    </citation>
    <scope>NUCLEOTIDE SEQUENCE [LARGE SCALE GENOMIC DNA]</scope>
    <source>
        <strain evidence="2 3">GOMI-1</strain>
    </source>
</reference>
<evidence type="ECO:0000313" key="3">
    <source>
        <dbReference type="Proteomes" id="UP000050514"/>
    </source>
</evidence>
<feature type="transmembrane region" description="Helical" evidence="1">
    <location>
        <begin position="100"/>
        <end position="119"/>
    </location>
</feature>
<feature type="transmembrane region" description="Helical" evidence="1">
    <location>
        <begin position="7"/>
        <end position="26"/>
    </location>
</feature>
<sequence>MLRKKLAQPNVVIFLFIIQFFPILLLPPESYSPATQEWWLPLLLAIFALIAAIQLVFRGAVQPWPWYLLSFAHGFNIISRLMLLMPRASILVDGAVQLNVSYVSLTLISIFLSALYLLYTDLPEVRISLINRRAASNT</sequence>
<dbReference type="RefSeq" id="WP_061915551.1">
    <property type="nucleotide sequence ID" value="NZ_DF967971.1"/>
</dbReference>
<feature type="transmembrane region" description="Helical" evidence="1">
    <location>
        <begin position="64"/>
        <end position="85"/>
    </location>
</feature>
<keyword evidence="3" id="KW-1185">Reference proteome</keyword>
<comment type="caution">
    <text evidence="2">The sequence shown here is derived from an EMBL/GenBank/DDBJ whole genome shotgun (WGS) entry which is preliminary data.</text>
</comment>
<name>A0A0P6XH54_9CHLR</name>
<accession>A0A0P6XH54</accession>
<protein>
    <submittedName>
        <fullName evidence="2">Uncharacterized protein</fullName>
    </submittedName>
</protein>
<dbReference type="Proteomes" id="UP000050514">
    <property type="component" value="Unassembled WGS sequence"/>
</dbReference>
<proteinExistence type="predicted"/>
<feature type="transmembrane region" description="Helical" evidence="1">
    <location>
        <begin position="38"/>
        <end position="57"/>
    </location>
</feature>
<dbReference type="AlphaFoldDB" id="A0A0P6XH54"/>
<organism evidence="2 3">
    <name type="scientific">Bellilinea caldifistulae</name>
    <dbReference type="NCBI Taxonomy" id="360411"/>
    <lineage>
        <taxon>Bacteria</taxon>
        <taxon>Bacillati</taxon>
        <taxon>Chloroflexota</taxon>
        <taxon>Anaerolineae</taxon>
        <taxon>Anaerolineales</taxon>
        <taxon>Anaerolineaceae</taxon>
        <taxon>Bellilinea</taxon>
    </lineage>
</organism>
<dbReference type="OrthoDB" id="166964at2"/>
<evidence type="ECO:0000313" key="2">
    <source>
        <dbReference type="EMBL" id="KPL74240.1"/>
    </source>
</evidence>
<keyword evidence="1" id="KW-1133">Transmembrane helix</keyword>
<keyword evidence="1" id="KW-0812">Transmembrane</keyword>
<dbReference type="EMBL" id="LGHJ01000018">
    <property type="protein sequence ID" value="KPL74240.1"/>
    <property type="molecule type" value="Genomic_DNA"/>
</dbReference>
<gene>
    <name evidence="2" type="ORF">AC812_13120</name>
</gene>
<keyword evidence="1" id="KW-0472">Membrane</keyword>
<evidence type="ECO:0000256" key="1">
    <source>
        <dbReference type="SAM" id="Phobius"/>
    </source>
</evidence>